<dbReference type="EnsemblPlants" id="Solyc12g035720.1.1">
    <property type="protein sequence ID" value="Solyc12g035720.1.1"/>
    <property type="gene ID" value="Solyc12g035720.1"/>
</dbReference>
<organism evidence="1">
    <name type="scientific">Solanum lycopersicum</name>
    <name type="common">Tomato</name>
    <name type="synonym">Lycopersicon esculentum</name>
    <dbReference type="NCBI Taxonomy" id="4081"/>
    <lineage>
        <taxon>Eukaryota</taxon>
        <taxon>Viridiplantae</taxon>
        <taxon>Streptophyta</taxon>
        <taxon>Embryophyta</taxon>
        <taxon>Tracheophyta</taxon>
        <taxon>Spermatophyta</taxon>
        <taxon>Magnoliopsida</taxon>
        <taxon>eudicotyledons</taxon>
        <taxon>Gunneridae</taxon>
        <taxon>Pentapetalae</taxon>
        <taxon>asterids</taxon>
        <taxon>lamiids</taxon>
        <taxon>Solanales</taxon>
        <taxon>Solanaceae</taxon>
        <taxon>Solanoideae</taxon>
        <taxon>Solaneae</taxon>
        <taxon>Solanum</taxon>
        <taxon>Solanum subgen. Lycopersicon</taxon>
    </lineage>
</organism>
<evidence type="ECO:0000313" key="1">
    <source>
        <dbReference type="EnsemblPlants" id="Solyc12g035720.1.1"/>
    </source>
</evidence>
<keyword evidence="2" id="KW-1185">Reference proteome</keyword>
<dbReference type="PaxDb" id="4081-Solyc12g035720.1.1"/>
<dbReference type="HOGENOM" id="CLU_2065599_0_0_1"/>
<protein>
    <submittedName>
        <fullName evidence="1">Uncharacterized protein</fullName>
    </submittedName>
</protein>
<dbReference type="InParanoid" id="K4DE29"/>
<dbReference type="AlphaFoldDB" id="K4DE29"/>
<evidence type="ECO:0000313" key="2">
    <source>
        <dbReference type="Proteomes" id="UP000004994"/>
    </source>
</evidence>
<reference evidence="1" key="2">
    <citation type="submission" date="2015-06" db="UniProtKB">
        <authorList>
            <consortium name="EnsemblPlants"/>
        </authorList>
    </citation>
    <scope>IDENTIFICATION</scope>
    <source>
        <strain evidence="1">cv. Heinz 1706</strain>
    </source>
</reference>
<proteinExistence type="predicted"/>
<accession>K4DE29</accession>
<reference evidence="1" key="1">
    <citation type="journal article" date="2012" name="Nature">
        <title>The tomato genome sequence provides insights into fleshy fruit evolution.</title>
        <authorList>
            <consortium name="Tomato Genome Consortium"/>
        </authorList>
    </citation>
    <scope>NUCLEOTIDE SEQUENCE [LARGE SCALE GENOMIC DNA]</scope>
    <source>
        <strain evidence="1">cv. Heinz 1706</strain>
    </source>
</reference>
<name>K4DE29_SOLLC</name>
<dbReference type="Proteomes" id="UP000004994">
    <property type="component" value="Chromosome 12"/>
</dbReference>
<dbReference type="Gramene" id="Solyc12g035720.1.1">
    <property type="protein sequence ID" value="Solyc12g035720.1.1"/>
    <property type="gene ID" value="Solyc12g035720.1"/>
</dbReference>
<sequence>MGKLATGFFVWNCPFPFQRILFKGIGSAFVSILREKKESGSRLLGQRFVPDSKPTNGNRDITICGRSREINMMSADSRMLSHPQKEWEATEHIPSHKIQALQRLRRAINGLLVDSKKES</sequence>